<organism evidence="13 14">
    <name type="scientific">Elysia marginata</name>
    <dbReference type="NCBI Taxonomy" id="1093978"/>
    <lineage>
        <taxon>Eukaryota</taxon>
        <taxon>Metazoa</taxon>
        <taxon>Spiralia</taxon>
        <taxon>Lophotrochozoa</taxon>
        <taxon>Mollusca</taxon>
        <taxon>Gastropoda</taxon>
        <taxon>Heterobranchia</taxon>
        <taxon>Euthyneura</taxon>
        <taxon>Panpulmonata</taxon>
        <taxon>Sacoglossa</taxon>
        <taxon>Placobranchoidea</taxon>
        <taxon>Plakobranchidae</taxon>
        <taxon>Elysia</taxon>
    </lineage>
</organism>
<sequence>MASQKDARNIDSYDNVSSKEEQTSHEQLLPHGCSAIRTPSGASVTEWDTLLTNNAFPETTYPEGLLAKAKLSEETEKGVIDSSKQEITPKTSTLAVEAENSPWPGDDIACRICQDGDFYEKLISPCLCSGTVGFVHISCLNTWLQVTSRTSCELCGFPFPVKKKRAPLSEYLRNPRANMDIPNLACDIACLVVLTPLLFASVYLSCTGALRYESLGQAGSLCAVVTLLVALILVYLSWAALAIVYHVRVWRAWREKHSSVSMLQESQLLNFHGTTKKARPRRSDRKHPTGRWAKYNPNNRHRQGGRPGRARERDTEILLAPITLLSGWIRVNNRVAVRSHHPA</sequence>
<feature type="transmembrane region" description="Helical" evidence="11">
    <location>
        <begin position="184"/>
        <end position="204"/>
    </location>
</feature>
<feature type="compositionally biased region" description="Basic residues" evidence="10">
    <location>
        <begin position="274"/>
        <end position="289"/>
    </location>
</feature>
<comment type="caution">
    <text evidence="13">The sequence shown here is derived from an EMBL/GenBank/DDBJ whole genome shotgun (WGS) entry which is preliminary data.</text>
</comment>
<dbReference type="SMART" id="SM00744">
    <property type="entry name" value="RINGv"/>
    <property type="match status" value="1"/>
</dbReference>
<evidence type="ECO:0000256" key="11">
    <source>
        <dbReference type="SAM" id="Phobius"/>
    </source>
</evidence>
<feature type="domain" description="RING-CH-type" evidence="12">
    <location>
        <begin position="102"/>
        <end position="162"/>
    </location>
</feature>
<feature type="compositionally biased region" description="Basic and acidic residues" evidence="10">
    <location>
        <begin position="1"/>
        <end position="24"/>
    </location>
</feature>
<protein>
    <submittedName>
        <fullName evidence="13">E3 ubiquitin-protein ligase MARCH3</fullName>
    </submittedName>
</protein>
<feature type="region of interest" description="Disordered" evidence="10">
    <location>
        <begin position="1"/>
        <end position="32"/>
    </location>
</feature>
<keyword evidence="4" id="KW-0479">Metal-binding</keyword>
<dbReference type="PROSITE" id="PS51292">
    <property type="entry name" value="ZF_RING_CH"/>
    <property type="match status" value="1"/>
</dbReference>
<dbReference type="SUPFAM" id="SSF57850">
    <property type="entry name" value="RING/U-box"/>
    <property type="match status" value="1"/>
</dbReference>
<keyword evidence="8 11" id="KW-1133">Transmembrane helix</keyword>
<keyword evidence="9 11" id="KW-0472">Membrane</keyword>
<dbReference type="Proteomes" id="UP000762676">
    <property type="component" value="Unassembled WGS sequence"/>
</dbReference>
<evidence type="ECO:0000313" key="14">
    <source>
        <dbReference type="Proteomes" id="UP000762676"/>
    </source>
</evidence>
<reference evidence="13 14" key="1">
    <citation type="journal article" date="2021" name="Elife">
        <title>Chloroplast acquisition without the gene transfer in kleptoplastic sea slugs, Plakobranchus ocellatus.</title>
        <authorList>
            <person name="Maeda T."/>
            <person name="Takahashi S."/>
            <person name="Yoshida T."/>
            <person name="Shimamura S."/>
            <person name="Takaki Y."/>
            <person name="Nagai Y."/>
            <person name="Toyoda A."/>
            <person name="Suzuki Y."/>
            <person name="Arimoto A."/>
            <person name="Ishii H."/>
            <person name="Satoh N."/>
            <person name="Nishiyama T."/>
            <person name="Hasebe M."/>
            <person name="Maruyama T."/>
            <person name="Minagawa J."/>
            <person name="Obokata J."/>
            <person name="Shigenobu S."/>
        </authorList>
    </citation>
    <scope>NUCLEOTIDE SEQUENCE [LARGE SCALE GENOMIC DNA]</scope>
</reference>
<evidence type="ECO:0000256" key="1">
    <source>
        <dbReference type="ARBA" id="ARBA00004141"/>
    </source>
</evidence>
<evidence type="ECO:0000256" key="10">
    <source>
        <dbReference type="SAM" id="MobiDB-lite"/>
    </source>
</evidence>
<keyword evidence="3 11" id="KW-0812">Transmembrane</keyword>
<keyword evidence="6" id="KW-0833">Ubl conjugation pathway</keyword>
<evidence type="ECO:0000256" key="9">
    <source>
        <dbReference type="ARBA" id="ARBA00023136"/>
    </source>
</evidence>
<keyword evidence="2" id="KW-0808">Transferase</keyword>
<evidence type="ECO:0000259" key="12">
    <source>
        <dbReference type="PROSITE" id="PS51292"/>
    </source>
</evidence>
<evidence type="ECO:0000256" key="5">
    <source>
        <dbReference type="ARBA" id="ARBA00022771"/>
    </source>
</evidence>
<proteinExistence type="predicted"/>
<comment type="subcellular location">
    <subcellularLocation>
        <location evidence="1">Membrane</location>
        <topology evidence="1">Multi-pass membrane protein</topology>
    </subcellularLocation>
</comment>
<accession>A0AAV4JCW4</accession>
<gene>
    <name evidence="13" type="ORF">ElyMa_006893000</name>
</gene>
<dbReference type="PANTHER" id="PTHR46065:SF3">
    <property type="entry name" value="FI20425P1"/>
    <property type="match status" value="1"/>
</dbReference>
<evidence type="ECO:0000256" key="7">
    <source>
        <dbReference type="ARBA" id="ARBA00022833"/>
    </source>
</evidence>
<dbReference type="AlphaFoldDB" id="A0AAV4JCW4"/>
<dbReference type="Pfam" id="PF12906">
    <property type="entry name" value="RINGv"/>
    <property type="match status" value="1"/>
</dbReference>
<evidence type="ECO:0000256" key="2">
    <source>
        <dbReference type="ARBA" id="ARBA00022679"/>
    </source>
</evidence>
<dbReference type="InterPro" id="IPR011016">
    <property type="entry name" value="Znf_RING-CH"/>
</dbReference>
<evidence type="ECO:0000256" key="6">
    <source>
        <dbReference type="ARBA" id="ARBA00022786"/>
    </source>
</evidence>
<dbReference type="EMBL" id="BMAT01013781">
    <property type="protein sequence ID" value="GFS20190.1"/>
    <property type="molecule type" value="Genomic_DNA"/>
</dbReference>
<name>A0AAV4JCW4_9GAST</name>
<evidence type="ECO:0000256" key="4">
    <source>
        <dbReference type="ARBA" id="ARBA00022723"/>
    </source>
</evidence>
<dbReference type="GO" id="GO:0016020">
    <property type="term" value="C:membrane"/>
    <property type="evidence" value="ECO:0007669"/>
    <property type="project" value="UniProtKB-SubCell"/>
</dbReference>
<dbReference type="GO" id="GO:0004842">
    <property type="term" value="F:ubiquitin-protein transferase activity"/>
    <property type="evidence" value="ECO:0007669"/>
    <property type="project" value="TreeGrafter"/>
</dbReference>
<keyword evidence="5" id="KW-0863">Zinc-finger</keyword>
<dbReference type="GO" id="GO:0008270">
    <property type="term" value="F:zinc ion binding"/>
    <property type="evidence" value="ECO:0007669"/>
    <property type="project" value="UniProtKB-KW"/>
</dbReference>
<keyword evidence="14" id="KW-1185">Reference proteome</keyword>
<dbReference type="Gene3D" id="3.30.40.10">
    <property type="entry name" value="Zinc/RING finger domain, C3HC4 (zinc finger)"/>
    <property type="match status" value="1"/>
</dbReference>
<feature type="region of interest" description="Disordered" evidence="10">
    <location>
        <begin position="274"/>
        <end position="311"/>
    </location>
</feature>
<evidence type="ECO:0000313" key="13">
    <source>
        <dbReference type="EMBL" id="GFS20190.1"/>
    </source>
</evidence>
<evidence type="ECO:0000256" key="8">
    <source>
        <dbReference type="ARBA" id="ARBA00022989"/>
    </source>
</evidence>
<dbReference type="GO" id="GO:0016567">
    <property type="term" value="P:protein ubiquitination"/>
    <property type="evidence" value="ECO:0007669"/>
    <property type="project" value="TreeGrafter"/>
</dbReference>
<keyword evidence="7" id="KW-0862">Zinc</keyword>
<evidence type="ECO:0000256" key="3">
    <source>
        <dbReference type="ARBA" id="ARBA00022692"/>
    </source>
</evidence>
<feature type="transmembrane region" description="Helical" evidence="11">
    <location>
        <begin position="224"/>
        <end position="247"/>
    </location>
</feature>
<dbReference type="InterPro" id="IPR013083">
    <property type="entry name" value="Znf_RING/FYVE/PHD"/>
</dbReference>
<dbReference type="PANTHER" id="PTHR46065">
    <property type="entry name" value="E3 UBIQUITIN-PROTEIN LIGASE MARCH 2/3 FAMILY MEMBER"/>
    <property type="match status" value="1"/>
</dbReference>